<accession>A0ACB7CAV7</accession>
<name>A0ACB7CAV7_9ASCO</name>
<evidence type="ECO:0000313" key="1">
    <source>
        <dbReference type="EMBL" id="KAG4304043.1"/>
    </source>
</evidence>
<protein>
    <submittedName>
        <fullName evidence="1">Uncharacterized protein</fullName>
    </submittedName>
</protein>
<reference evidence="1 2" key="1">
    <citation type="journal article" date="2021" name="Commun. Biol.">
        <title>Genomic insights into the host specific adaptation of the Pneumocystis genus.</title>
        <authorList>
            <person name="Cisse O.H."/>
            <person name="Ma L."/>
            <person name="Dekker J.P."/>
            <person name="Khil P.P."/>
            <person name="Youn J.-H."/>
            <person name="Brenchley J.M."/>
            <person name="Blair R."/>
            <person name="Pahar B."/>
            <person name="Chabe M."/>
            <person name="Van Rompay K.K.A."/>
            <person name="Keesler R."/>
            <person name="Sukura A."/>
            <person name="Hirsch V."/>
            <person name="Kutty G."/>
            <person name="Liu Y."/>
            <person name="Peng L."/>
            <person name="Chen J."/>
            <person name="Song J."/>
            <person name="Weissenbacher-Lang C."/>
            <person name="Xu J."/>
            <person name="Upham N.S."/>
            <person name="Stajich J.E."/>
            <person name="Cuomo C.A."/>
            <person name="Cushion M.T."/>
            <person name="Kovacs J.A."/>
        </authorList>
    </citation>
    <scope>NUCLEOTIDE SEQUENCE [LARGE SCALE GENOMIC DNA]</scope>
    <source>
        <strain evidence="1 2">RABM</strain>
    </source>
</reference>
<organism evidence="1 2">
    <name type="scientific">Pneumocystis oryctolagi</name>
    <dbReference type="NCBI Taxonomy" id="42067"/>
    <lineage>
        <taxon>Eukaryota</taxon>
        <taxon>Fungi</taxon>
        <taxon>Dikarya</taxon>
        <taxon>Ascomycota</taxon>
        <taxon>Taphrinomycotina</taxon>
        <taxon>Pneumocystomycetes</taxon>
        <taxon>Pneumocystaceae</taxon>
        <taxon>Pneumocystis</taxon>
    </lineage>
</organism>
<evidence type="ECO:0000313" key="2">
    <source>
        <dbReference type="Proteomes" id="UP000768646"/>
    </source>
</evidence>
<dbReference type="Proteomes" id="UP000768646">
    <property type="component" value="Unassembled WGS sequence"/>
</dbReference>
<gene>
    <name evidence="1" type="ORF">PORY_002566</name>
</gene>
<comment type="caution">
    <text evidence="1">The sequence shown here is derived from an EMBL/GenBank/DDBJ whole genome shotgun (WGS) entry which is preliminary data.</text>
</comment>
<sequence>MFTSSSTEKTATAPINHQVLPSTATRPLTEDGRPLKCYVGNLSSQCRMYHLREKFSPFGTIINVELKPNIGCGFVEYVDPESCIKACNALDGTELFGQTLRVETQKQVYGIRKIVTEKLEGCFNCGAKNHWAKHCPKMPPPGTPQNVSPKSSVLPSDTRVPSKSFGHHYNMYNYGHLRHYPDDLPYRQPCLNGYRNSYHHVPRDYHFRDRDMRDLRDFQKYRSCQWNPPEKLPENTAIDYKRYNNSESRFREHDKLVASSKNSELLVESKLTESLNENKCSEAQVDFSRDQNTLKESEKDPLNNKKLYNDQNSVSQDTSAIAKQEICNNNESLEDKKAALYPPVRKERPFAYCQSQHYDYYNRQDYAYPESCNRAYLVPKYPDDNLHYDHYANYVGRHAPLRMRSKYSDGYRYYYSEHYAPYDSSYRTRRSMQHVGYAPNPRMDYATLNYSQGYSRRCSPNMYSPSYNYGYSCEYR</sequence>
<proteinExistence type="predicted"/>
<keyword evidence="2" id="KW-1185">Reference proteome</keyword>
<dbReference type="EMBL" id="JABTEG010000012">
    <property type="protein sequence ID" value="KAG4304043.1"/>
    <property type="molecule type" value="Genomic_DNA"/>
</dbReference>